<dbReference type="GO" id="GO:0006139">
    <property type="term" value="P:nucleobase-containing compound metabolic process"/>
    <property type="evidence" value="ECO:0007669"/>
    <property type="project" value="UniProtKB-ARBA"/>
</dbReference>
<comment type="caution">
    <text evidence="5">The sequence shown here is derived from an EMBL/GenBank/DDBJ whole genome shotgun (WGS) entry which is preliminary data.</text>
</comment>
<sequence length="542" mass="63156">MIDIDDDVNLKKLQKIQSHCRKIHVQKELIKIRNEYESIFNEIEGVESDLKVVWPNESIPICYPKFVSKKQSLKSSASKIVSLKTPILKDEKRDSALKDFNQIDDIEKINYLELDNLKKMSKTELISVRESVSLEMLWIQQAIQSRIQYLKLKKNLENQRMITKLKMGEKLIDNPLKTFGLIAAGALFGYTIAKSRFTSRTQPKVTFNYKDIIRVHDSTSLLKYVRGKLKKYPPSLERKTIRLADDGGYDPTNEFRVMQWNILAKALCYQEGESKIPTEAYDWSNYRLWRTLEELIRHNSDILCIEEVDVYEEIKPYLHSIGYTSVFCPKFFSPCLEMESNVGPDGCAIFYRLANFELVNMSCEKIVLNSYINSQVFIILQLKHKPTKRNITLVCLHLKSKIEYHEKRQSQIAEVLKALKSHLIGSFENETIDKHPVLLLGDFNGEPFEKFYNLIETDTELFLRDAYTLESGLKEPTTIKLKRYNTEMIRRAIDYIFYTPQSLRLTEYLALPLDDETMNQHGLPNLSHSSDHLSLIASFKFI</sequence>
<reference evidence="5" key="1">
    <citation type="submission" date="2021-02" db="EMBL/GenBank/DDBJ databases">
        <authorList>
            <person name="Nowell W R."/>
        </authorList>
    </citation>
    <scope>NUCLEOTIDE SEQUENCE</scope>
    <source>
        <strain evidence="5">Ploen Becks lab</strain>
    </source>
</reference>
<proteinExistence type="inferred from homology"/>
<dbReference type="PANTHER" id="PTHR12121">
    <property type="entry name" value="CARBON CATABOLITE REPRESSOR PROTEIN 4"/>
    <property type="match status" value="1"/>
</dbReference>
<keyword evidence="6" id="KW-1185">Reference proteome</keyword>
<dbReference type="GO" id="GO:0000175">
    <property type="term" value="F:3'-5'-RNA exonuclease activity"/>
    <property type="evidence" value="ECO:0007669"/>
    <property type="project" value="TreeGrafter"/>
</dbReference>
<evidence type="ECO:0000313" key="6">
    <source>
        <dbReference type="Proteomes" id="UP000663879"/>
    </source>
</evidence>
<evidence type="ECO:0000256" key="2">
    <source>
        <dbReference type="ARBA" id="ARBA00022801"/>
    </source>
</evidence>
<organism evidence="5 6">
    <name type="scientific">Brachionus calyciflorus</name>
    <dbReference type="NCBI Taxonomy" id="104777"/>
    <lineage>
        <taxon>Eukaryota</taxon>
        <taxon>Metazoa</taxon>
        <taxon>Spiralia</taxon>
        <taxon>Gnathifera</taxon>
        <taxon>Rotifera</taxon>
        <taxon>Eurotatoria</taxon>
        <taxon>Monogononta</taxon>
        <taxon>Pseudotrocha</taxon>
        <taxon>Ploima</taxon>
        <taxon>Brachionidae</taxon>
        <taxon>Brachionus</taxon>
    </lineage>
</organism>
<evidence type="ECO:0000313" key="5">
    <source>
        <dbReference type="EMBL" id="CAF0983496.1"/>
    </source>
</evidence>
<dbReference type="InterPro" id="IPR005135">
    <property type="entry name" value="Endo/exonuclease/phosphatase"/>
</dbReference>
<protein>
    <recommendedName>
        <fullName evidence="3">Nocturnin</fullName>
    </recommendedName>
</protein>
<dbReference type="SUPFAM" id="SSF56219">
    <property type="entry name" value="DNase I-like"/>
    <property type="match status" value="1"/>
</dbReference>
<accession>A0A814FJ02</accession>
<dbReference type="PANTHER" id="PTHR12121:SF45">
    <property type="entry name" value="NOCTURNIN"/>
    <property type="match status" value="1"/>
</dbReference>
<dbReference type="AlphaFoldDB" id="A0A814FJ02"/>
<feature type="domain" description="Endonuclease/exonuclease/phosphatase" evidence="4">
    <location>
        <begin position="258"/>
        <end position="532"/>
    </location>
</feature>
<comment type="similarity">
    <text evidence="1">Belongs to the CCR4/nocturin family.</text>
</comment>
<dbReference type="Proteomes" id="UP000663879">
    <property type="component" value="Unassembled WGS sequence"/>
</dbReference>
<dbReference type="Pfam" id="PF03372">
    <property type="entry name" value="Exo_endo_phos"/>
    <property type="match status" value="1"/>
</dbReference>
<dbReference type="InterPro" id="IPR036691">
    <property type="entry name" value="Endo/exonu/phosph_ase_sf"/>
</dbReference>
<dbReference type="Gene3D" id="3.60.10.10">
    <property type="entry name" value="Endonuclease/exonuclease/phosphatase"/>
    <property type="match status" value="1"/>
</dbReference>
<evidence type="ECO:0000256" key="3">
    <source>
        <dbReference type="ARBA" id="ARBA00023807"/>
    </source>
</evidence>
<keyword evidence="2" id="KW-0378">Hydrolase</keyword>
<evidence type="ECO:0000256" key="1">
    <source>
        <dbReference type="ARBA" id="ARBA00010774"/>
    </source>
</evidence>
<dbReference type="InterPro" id="IPR050410">
    <property type="entry name" value="CCR4/nocturin_mRNA_transcr"/>
</dbReference>
<name>A0A814FJ02_9BILA</name>
<evidence type="ECO:0000259" key="4">
    <source>
        <dbReference type="Pfam" id="PF03372"/>
    </source>
</evidence>
<gene>
    <name evidence="5" type="ORF">OXX778_LOCUS15544</name>
</gene>
<dbReference type="EMBL" id="CAJNOC010003457">
    <property type="protein sequence ID" value="CAF0983496.1"/>
    <property type="molecule type" value="Genomic_DNA"/>
</dbReference>
<dbReference type="OrthoDB" id="276515at2759"/>